<keyword evidence="1" id="KW-1133">Transmembrane helix</keyword>
<keyword evidence="4" id="KW-1185">Reference proteome</keyword>
<organism evidence="3 4">
    <name type="scientific">Sclerotinia nivalis</name>
    <dbReference type="NCBI Taxonomy" id="352851"/>
    <lineage>
        <taxon>Eukaryota</taxon>
        <taxon>Fungi</taxon>
        <taxon>Dikarya</taxon>
        <taxon>Ascomycota</taxon>
        <taxon>Pezizomycotina</taxon>
        <taxon>Leotiomycetes</taxon>
        <taxon>Helotiales</taxon>
        <taxon>Sclerotiniaceae</taxon>
        <taxon>Sclerotinia</taxon>
    </lineage>
</organism>
<proteinExistence type="predicted"/>
<gene>
    <name evidence="3" type="ORF">OCU04_000481</name>
</gene>
<accession>A0A9X0AW67</accession>
<sequence length="173" mass="17955">MIPGAVFALAFLFLVATASSIPVCIKDSSTTTSFTISSLSNYTTEFYTQIASSNFLSNAKNYDMGATSTTIISLDFTSATTNCLGNNSVINCENVYDLLFSACGNNNSTITGSGSINSGCGVYSFQFTSTNTNNVNATSASSKSGSSKASGVSYCMVTASVLLGVAAFFGWFL</sequence>
<evidence type="ECO:0000313" key="3">
    <source>
        <dbReference type="EMBL" id="KAJ8070086.1"/>
    </source>
</evidence>
<keyword evidence="1" id="KW-0472">Membrane</keyword>
<keyword evidence="1" id="KW-0812">Transmembrane</keyword>
<dbReference type="Proteomes" id="UP001152300">
    <property type="component" value="Unassembled WGS sequence"/>
</dbReference>
<feature type="signal peptide" evidence="2">
    <location>
        <begin position="1"/>
        <end position="20"/>
    </location>
</feature>
<evidence type="ECO:0000256" key="1">
    <source>
        <dbReference type="SAM" id="Phobius"/>
    </source>
</evidence>
<keyword evidence="2" id="KW-0732">Signal</keyword>
<dbReference type="EMBL" id="JAPEIS010000001">
    <property type="protein sequence ID" value="KAJ8070086.1"/>
    <property type="molecule type" value="Genomic_DNA"/>
</dbReference>
<dbReference type="OrthoDB" id="3543931at2759"/>
<reference evidence="3" key="1">
    <citation type="submission" date="2022-11" db="EMBL/GenBank/DDBJ databases">
        <title>Genome Resource of Sclerotinia nivalis Strain SnTB1, a Plant Pathogen Isolated from American Ginseng.</title>
        <authorList>
            <person name="Fan S."/>
        </authorList>
    </citation>
    <scope>NUCLEOTIDE SEQUENCE</scope>
    <source>
        <strain evidence="3">SnTB1</strain>
    </source>
</reference>
<name>A0A9X0AW67_9HELO</name>
<dbReference type="AlphaFoldDB" id="A0A9X0AW67"/>
<protein>
    <submittedName>
        <fullName evidence="3">Uncharacterized protein</fullName>
    </submittedName>
</protein>
<evidence type="ECO:0000313" key="4">
    <source>
        <dbReference type="Proteomes" id="UP001152300"/>
    </source>
</evidence>
<evidence type="ECO:0000256" key="2">
    <source>
        <dbReference type="SAM" id="SignalP"/>
    </source>
</evidence>
<feature type="chain" id="PRO_5040943628" evidence="2">
    <location>
        <begin position="21"/>
        <end position="173"/>
    </location>
</feature>
<feature type="transmembrane region" description="Helical" evidence="1">
    <location>
        <begin position="151"/>
        <end position="172"/>
    </location>
</feature>
<comment type="caution">
    <text evidence="3">The sequence shown here is derived from an EMBL/GenBank/DDBJ whole genome shotgun (WGS) entry which is preliminary data.</text>
</comment>